<gene>
    <name evidence="3" type="ORF">AMECASPLE_006029</name>
</gene>
<evidence type="ECO:0000313" key="4">
    <source>
        <dbReference type="Proteomes" id="UP001469553"/>
    </source>
</evidence>
<dbReference type="SMART" id="SM00408">
    <property type="entry name" value="IGc2"/>
    <property type="match status" value="1"/>
</dbReference>
<feature type="domain" description="Ig-like" evidence="2">
    <location>
        <begin position="1"/>
        <end position="79"/>
    </location>
</feature>
<evidence type="ECO:0000256" key="1">
    <source>
        <dbReference type="SAM" id="Phobius"/>
    </source>
</evidence>
<dbReference type="InterPro" id="IPR013783">
    <property type="entry name" value="Ig-like_fold"/>
</dbReference>
<keyword evidence="1" id="KW-0812">Transmembrane</keyword>
<comment type="caution">
    <text evidence="3">The sequence shown here is derived from an EMBL/GenBank/DDBJ whole genome shotgun (WGS) entry which is preliminary data.</text>
</comment>
<feature type="transmembrane region" description="Helical" evidence="1">
    <location>
        <begin position="91"/>
        <end position="111"/>
    </location>
</feature>
<dbReference type="InterPro" id="IPR007110">
    <property type="entry name" value="Ig-like_dom"/>
</dbReference>
<dbReference type="InterPro" id="IPR036179">
    <property type="entry name" value="Ig-like_dom_sf"/>
</dbReference>
<dbReference type="SMART" id="SM00409">
    <property type="entry name" value="IG"/>
    <property type="match status" value="1"/>
</dbReference>
<dbReference type="PROSITE" id="PS50835">
    <property type="entry name" value="IG_LIKE"/>
    <property type="match status" value="1"/>
</dbReference>
<proteinExistence type="predicted"/>
<dbReference type="Gene3D" id="2.60.40.10">
    <property type="entry name" value="Immunoglobulins"/>
    <property type="match status" value="1"/>
</dbReference>
<keyword evidence="1" id="KW-0472">Membrane</keyword>
<keyword evidence="4" id="KW-1185">Reference proteome</keyword>
<evidence type="ECO:0000259" key="2">
    <source>
        <dbReference type="PROSITE" id="PS50835"/>
    </source>
</evidence>
<dbReference type="InterPro" id="IPR003598">
    <property type="entry name" value="Ig_sub2"/>
</dbReference>
<sequence>MTPSDVVTEGQRVTLTCSTSCPLTETMTYIWFFNEQLLSLSETQNKHVVLNPVRTMHAGNYSCAVRTHQNISSPLEALTVKKEKFVAVMNITRVAFLLLFSLVGCKLYLILRKIVTPTA</sequence>
<dbReference type="PANTHER" id="PTHR46013">
    <property type="entry name" value="VASCULAR CELL ADHESION MOLECULE 1"/>
    <property type="match status" value="1"/>
</dbReference>
<protein>
    <recommendedName>
        <fullName evidence="2">Ig-like domain-containing protein</fullName>
    </recommendedName>
</protein>
<dbReference type="Proteomes" id="UP001469553">
    <property type="component" value="Unassembled WGS sequence"/>
</dbReference>
<keyword evidence="1" id="KW-1133">Transmembrane helix</keyword>
<name>A0ABV0ZKX3_9TELE</name>
<evidence type="ECO:0000313" key="3">
    <source>
        <dbReference type="EMBL" id="MEQ2306230.1"/>
    </source>
</evidence>
<accession>A0ABV0ZKX3</accession>
<dbReference type="InterPro" id="IPR003599">
    <property type="entry name" value="Ig_sub"/>
</dbReference>
<reference evidence="3 4" key="1">
    <citation type="submission" date="2021-06" db="EMBL/GenBank/DDBJ databases">
        <authorList>
            <person name="Palmer J.M."/>
        </authorList>
    </citation>
    <scope>NUCLEOTIDE SEQUENCE [LARGE SCALE GENOMIC DNA]</scope>
    <source>
        <strain evidence="3 4">AS_MEX2019</strain>
        <tissue evidence="3">Muscle</tissue>
    </source>
</reference>
<dbReference type="SUPFAM" id="SSF48726">
    <property type="entry name" value="Immunoglobulin"/>
    <property type="match status" value="1"/>
</dbReference>
<dbReference type="Pfam" id="PF13895">
    <property type="entry name" value="Ig_2"/>
    <property type="match status" value="1"/>
</dbReference>
<dbReference type="PANTHER" id="PTHR46013:SF4">
    <property type="entry name" value="B-CELL RECEPTOR CD22-RELATED"/>
    <property type="match status" value="1"/>
</dbReference>
<organism evidence="3 4">
    <name type="scientific">Ameca splendens</name>
    <dbReference type="NCBI Taxonomy" id="208324"/>
    <lineage>
        <taxon>Eukaryota</taxon>
        <taxon>Metazoa</taxon>
        <taxon>Chordata</taxon>
        <taxon>Craniata</taxon>
        <taxon>Vertebrata</taxon>
        <taxon>Euteleostomi</taxon>
        <taxon>Actinopterygii</taxon>
        <taxon>Neopterygii</taxon>
        <taxon>Teleostei</taxon>
        <taxon>Neoteleostei</taxon>
        <taxon>Acanthomorphata</taxon>
        <taxon>Ovalentaria</taxon>
        <taxon>Atherinomorphae</taxon>
        <taxon>Cyprinodontiformes</taxon>
        <taxon>Goodeidae</taxon>
        <taxon>Ameca</taxon>
    </lineage>
</organism>
<dbReference type="EMBL" id="JAHRIP010066117">
    <property type="protein sequence ID" value="MEQ2306230.1"/>
    <property type="molecule type" value="Genomic_DNA"/>
</dbReference>